<dbReference type="InterPro" id="IPR035965">
    <property type="entry name" value="PAS-like_dom_sf"/>
</dbReference>
<sequence>MIGSFTLFLSPVARPTPADAIPPVLMNTLSQLILANQDQQALQRADRQLAQQQAQLAAVIDTSIDGIVTLDRTGFIVTANAVAERIFGFPPACCPASRCWT</sequence>
<dbReference type="GO" id="GO:0006355">
    <property type="term" value="P:regulation of DNA-templated transcription"/>
    <property type="evidence" value="ECO:0007669"/>
    <property type="project" value="InterPro"/>
</dbReference>
<reference evidence="3 4" key="1">
    <citation type="submission" date="2018-12" db="EMBL/GenBank/DDBJ databases">
        <authorList>
            <consortium name="Pathogen Informatics"/>
        </authorList>
    </citation>
    <scope>NUCLEOTIDE SEQUENCE [LARGE SCALE GENOMIC DNA]</scope>
    <source>
        <strain evidence="3 4">NCTC9695</strain>
    </source>
</reference>
<dbReference type="InterPro" id="IPR000014">
    <property type="entry name" value="PAS"/>
</dbReference>
<proteinExistence type="predicted"/>
<name>A0A447TBB0_CHRVL</name>
<evidence type="ECO:0000313" key="4">
    <source>
        <dbReference type="Proteomes" id="UP000275777"/>
    </source>
</evidence>
<gene>
    <name evidence="3" type="ORF">NCTC9695_02614</name>
</gene>
<dbReference type="Gene3D" id="3.30.450.20">
    <property type="entry name" value="PAS domain"/>
    <property type="match status" value="1"/>
</dbReference>
<feature type="coiled-coil region" evidence="1">
    <location>
        <begin position="35"/>
        <end position="62"/>
    </location>
</feature>
<dbReference type="AlphaFoldDB" id="A0A447TBB0"/>
<dbReference type="EMBL" id="LR134182">
    <property type="protein sequence ID" value="VEB42171.1"/>
    <property type="molecule type" value="Genomic_DNA"/>
</dbReference>
<accession>A0A447TBB0</accession>
<evidence type="ECO:0000256" key="1">
    <source>
        <dbReference type="SAM" id="Coils"/>
    </source>
</evidence>
<dbReference type="NCBIfam" id="TIGR00229">
    <property type="entry name" value="sensory_box"/>
    <property type="match status" value="1"/>
</dbReference>
<dbReference type="SUPFAM" id="SSF55785">
    <property type="entry name" value="PYP-like sensor domain (PAS domain)"/>
    <property type="match status" value="1"/>
</dbReference>
<feature type="domain" description="PAS" evidence="2">
    <location>
        <begin position="52"/>
        <end position="91"/>
    </location>
</feature>
<evidence type="ECO:0000259" key="2">
    <source>
        <dbReference type="PROSITE" id="PS50112"/>
    </source>
</evidence>
<dbReference type="PROSITE" id="PS50112">
    <property type="entry name" value="PAS"/>
    <property type="match status" value="1"/>
</dbReference>
<dbReference type="Pfam" id="PF00989">
    <property type="entry name" value="PAS"/>
    <property type="match status" value="1"/>
</dbReference>
<dbReference type="Proteomes" id="UP000275777">
    <property type="component" value="Chromosome"/>
</dbReference>
<protein>
    <submittedName>
        <fullName evidence="3">PAS fold</fullName>
    </submittedName>
</protein>
<evidence type="ECO:0000313" key="3">
    <source>
        <dbReference type="EMBL" id="VEB42171.1"/>
    </source>
</evidence>
<dbReference type="InterPro" id="IPR013767">
    <property type="entry name" value="PAS_fold"/>
</dbReference>
<organism evidence="3 4">
    <name type="scientific">Chromobacterium violaceum</name>
    <dbReference type="NCBI Taxonomy" id="536"/>
    <lineage>
        <taxon>Bacteria</taxon>
        <taxon>Pseudomonadati</taxon>
        <taxon>Pseudomonadota</taxon>
        <taxon>Betaproteobacteria</taxon>
        <taxon>Neisseriales</taxon>
        <taxon>Chromobacteriaceae</taxon>
        <taxon>Chromobacterium</taxon>
    </lineage>
</organism>
<dbReference type="CDD" id="cd00130">
    <property type="entry name" value="PAS"/>
    <property type="match status" value="1"/>
</dbReference>
<keyword evidence="1" id="KW-0175">Coiled coil</keyword>